<protein>
    <recommendedName>
        <fullName evidence="16">Iduronate 2-sulfatase</fullName>
        <ecNumber evidence="15">3.1.6.13</ecNumber>
    </recommendedName>
    <alternativeName>
        <fullName evidence="17">Alpha-L-iduronate sulfate sulfatase</fullName>
    </alternativeName>
</protein>
<keyword evidence="6" id="KW-0378">Hydrolase</keyword>
<evidence type="ECO:0000256" key="12">
    <source>
        <dbReference type="ARBA" id="ARBA00050460"/>
    </source>
</evidence>
<dbReference type="KEGG" id="spu:100892667"/>
<comment type="similarity">
    <text evidence="3">Belongs to the sulfatase family.</text>
</comment>
<dbReference type="GO" id="GO:0004423">
    <property type="term" value="F:iduronate-2-sulfatase activity"/>
    <property type="evidence" value="ECO:0000318"/>
    <property type="project" value="GO_Central"/>
</dbReference>
<keyword evidence="21" id="KW-1185">Reference proteome</keyword>
<evidence type="ECO:0000256" key="15">
    <source>
        <dbReference type="ARBA" id="ARBA00066413"/>
    </source>
</evidence>
<comment type="subcellular location">
    <subcellularLocation>
        <location evidence="2">Lysosome</location>
    </subcellularLocation>
</comment>
<reference evidence="21" key="1">
    <citation type="submission" date="2015-02" db="EMBL/GenBank/DDBJ databases">
        <title>Genome sequencing for Strongylocentrotus purpuratus.</title>
        <authorList>
            <person name="Murali S."/>
            <person name="Liu Y."/>
            <person name="Vee V."/>
            <person name="English A."/>
            <person name="Wang M."/>
            <person name="Skinner E."/>
            <person name="Han Y."/>
            <person name="Muzny D.M."/>
            <person name="Worley K.C."/>
            <person name="Gibbs R.A."/>
        </authorList>
    </citation>
    <scope>NUCLEOTIDE SEQUENCE</scope>
</reference>
<evidence type="ECO:0000313" key="20">
    <source>
        <dbReference type="EnsemblMetazoa" id="XP_030836813"/>
    </source>
</evidence>
<evidence type="ECO:0000256" key="11">
    <source>
        <dbReference type="ARBA" id="ARBA00023228"/>
    </source>
</evidence>
<dbReference type="GO" id="GO:1901136">
    <property type="term" value="P:carbohydrate derivative catabolic process"/>
    <property type="evidence" value="ECO:0007669"/>
    <property type="project" value="UniProtKB-ARBA"/>
</dbReference>
<evidence type="ECO:0000256" key="16">
    <source>
        <dbReference type="ARBA" id="ARBA00068336"/>
    </source>
</evidence>
<dbReference type="Pfam" id="PF00884">
    <property type="entry name" value="Sulfatase"/>
    <property type="match status" value="1"/>
</dbReference>
<evidence type="ECO:0000256" key="13">
    <source>
        <dbReference type="ARBA" id="ARBA00056350"/>
    </source>
</evidence>
<dbReference type="AlphaFoldDB" id="A0A7M7NHT8"/>
<evidence type="ECO:0000256" key="6">
    <source>
        <dbReference type="ARBA" id="ARBA00022801"/>
    </source>
</evidence>
<sequence>MAWTCCRNILIAVAWSIFTSLGIQTTFALDQERPNVLFIVIDDLRPSLGCYGGPIISPNIDQLAAQSAVFTNAMVQQSLCAPSRTSFLTGRRPDTTKLYDFYSYWREAAGNYTTLPQHFKENGYFTASVGKVFHPGNSSGGNDDYPYSWSVPAYHPSTDQFIYAKVCPNLDGKLGDNVMCPVDVDKMPEGTLPDLQAFERAAEILRNLSSAKATGAEKTHLHERFEDGKSSLTNASSPPFFLAVGYRKPHVPWKYPKEYESLYPLSSVEIASNPTMPEEMPSAAWEVFGRLRKHSDLRPLKLPLPYGTIPLNYHGPMRQNYYAASTFMDHQVGRLLNVLEESGFANNTIIVLVGDHGWQLGEHGEWCKFSNFELATRAPLLVHVPGVTDTRWMAADKFELLDPLLLTKKDAVEKKQMNIKLQRYLHKNAIREVEILDEQERYEFIKDYSDLEQNNGIHVDDFVEFVDIFPTLSDLANISIPPICPPKSFNVDFCAEGVSFAPLITNKMTSTRGDISGGNSNRVTNFTRWKNATFSQYPRPSIVPTGESSDVPHLANITIMGYSMRTRDYHYTEWIGFNHTTFEGNWSDVGARELYINALDPDQNQNVAGYIKYGTLVKDLSQRLQRGWRDCLPN</sequence>
<dbReference type="PANTHER" id="PTHR45953:SF1">
    <property type="entry name" value="IDURONATE 2-SULFATASE"/>
    <property type="match status" value="1"/>
</dbReference>
<dbReference type="FunFam" id="3.40.720.10:FF:000027">
    <property type="entry name" value="iduronate 2-sulfatase"/>
    <property type="match status" value="1"/>
</dbReference>
<name>A0A7M7NHT8_STRPU</name>
<keyword evidence="7" id="KW-0106">Calcium</keyword>
<evidence type="ECO:0000256" key="4">
    <source>
        <dbReference type="ARBA" id="ARBA00022723"/>
    </source>
</evidence>
<keyword evidence="9" id="KW-1015">Disulfide bond</keyword>
<dbReference type="InterPro" id="IPR024607">
    <property type="entry name" value="Sulfatase_CS"/>
</dbReference>
<evidence type="ECO:0000256" key="3">
    <source>
        <dbReference type="ARBA" id="ARBA00008779"/>
    </source>
</evidence>
<dbReference type="GeneID" id="100892667"/>
<evidence type="ECO:0000256" key="2">
    <source>
        <dbReference type="ARBA" id="ARBA00004371"/>
    </source>
</evidence>
<dbReference type="SUPFAM" id="SSF53649">
    <property type="entry name" value="Alkaline phosphatase-like"/>
    <property type="match status" value="1"/>
</dbReference>
<keyword evidence="10" id="KW-0325">Glycoprotein</keyword>
<evidence type="ECO:0000256" key="8">
    <source>
        <dbReference type="ARBA" id="ARBA00023145"/>
    </source>
</evidence>
<evidence type="ECO:0000256" key="14">
    <source>
        <dbReference type="ARBA" id="ARBA00062513"/>
    </source>
</evidence>
<keyword evidence="4" id="KW-0479">Metal-binding</keyword>
<dbReference type="InterPro" id="IPR000917">
    <property type="entry name" value="Sulfatase_N"/>
</dbReference>
<feature type="signal peptide" evidence="18">
    <location>
        <begin position="1"/>
        <end position="28"/>
    </location>
</feature>
<evidence type="ECO:0000256" key="17">
    <source>
        <dbReference type="ARBA" id="ARBA00081076"/>
    </source>
</evidence>
<dbReference type="Gene3D" id="3.40.720.10">
    <property type="entry name" value="Alkaline Phosphatase, subunit A"/>
    <property type="match status" value="1"/>
</dbReference>
<proteinExistence type="inferred from homology"/>
<dbReference type="GO" id="GO:0043202">
    <property type="term" value="C:lysosomal lumen"/>
    <property type="evidence" value="ECO:0007669"/>
    <property type="project" value="UniProtKB-ARBA"/>
</dbReference>
<keyword evidence="5 18" id="KW-0732">Signal</keyword>
<dbReference type="FunFam" id="3.40.720.10:FF:000163">
    <property type="entry name" value="Predicted protein"/>
    <property type="match status" value="1"/>
</dbReference>
<evidence type="ECO:0000256" key="5">
    <source>
        <dbReference type="ARBA" id="ARBA00022729"/>
    </source>
</evidence>
<comment type="subunit">
    <text evidence="14">Monomer. The 58-kDa mature form is composed of two chains resulting from proteolitic processing, the 42-kDa chain and the 14-kDa chain that remain stably associated and form the 58-kDa intermediate form which is enzymatically active.</text>
</comment>
<accession>A0A7M7NHT8</accession>
<evidence type="ECO:0000313" key="21">
    <source>
        <dbReference type="Proteomes" id="UP000007110"/>
    </source>
</evidence>
<dbReference type="CDD" id="cd16030">
    <property type="entry name" value="iduronate-2-sulfatase"/>
    <property type="match status" value="1"/>
</dbReference>
<dbReference type="InterPro" id="IPR017850">
    <property type="entry name" value="Alkaline_phosphatase_core_sf"/>
</dbReference>
<dbReference type="EC" id="3.1.6.13" evidence="15"/>
<reference evidence="20" key="2">
    <citation type="submission" date="2021-01" db="UniProtKB">
        <authorList>
            <consortium name="EnsemblMetazoa"/>
        </authorList>
    </citation>
    <scope>IDENTIFICATION</scope>
</reference>
<feature type="domain" description="Sulfatase N-terminal" evidence="19">
    <location>
        <begin position="34"/>
        <end position="389"/>
    </location>
</feature>
<comment type="catalytic activity">
    <reaction evidence="12">
        <text>Hydrolysis of the 2-sulfate groups of the L-iduronate 2-sulfate units of dermatan sulfate, heparan sulfate and heparin.</text>
        <dbReference type="EC" id="3.1.6.13"/>
    </reaction>
</comment>
<dbReference type="GO" id="GO:0005764">
    <property type="term" value="C:lysosome"/>
    <property type="evidence" value="ECO:0000318"/>
    <property type="project" value="GO_Central"/>
</dbReference>
<dbReference type="OrthoDB" id="96314at2759"/>
<dbReference type="OMA" id="NYEIDAH"/>
<evidence type="ECO:0000256" key="1">
    <source>
        <dbReference type="ARBA" id="ARBA00001913"/>
    </source>
</evidence>
<dbReference type="PROSITE" id="PS00149">
    <property type="entry name" value="SULFATASE_2"/>
    <property type="match status" value="1"/>
</dbReference>
<dbReference type="RefSeq" id="XP_030836813.1">
    <property type="nucleotide sequence ID" value="XM_030980953.1"/>
</dbReference>
<evidence type="ECO:0000256" key="18">
    <source>
        <dbReference type="SAM" id="SignalP"/>
    </source>
</evidence>
<comment type="function">
    <text evidence="13">Lysosomal enzyme involved in the degradation pathway of dermatan sulfate and heparan sulfate.</text>
</comment>
<evidence type="ECO:0000256" key="9">
    <source>
        <dbReference type="ARBA" id="ARBA00023157"/>
    </source>
</evidence>
<comment type="cofactor">
    <cofactor evidence="1">
        <name>Ca(2+)</name>
        <dbReference type="ChEBI" id="CHEBI:29108"/>
    </cofactor>
</comment>
<feature type="chain" id="PRO_5029568146" description="Iduronate 2-sulfatase" evidence="18">
    <location>
        <begin position="29"/>
        <end position="634"/>
    </location>
</feature>
<dbReference type="EnsemblMetazoa" id="XM_030980953">
    <property type="protein sequence ID" value="XP_030836813"/>
    <property type="gene ID" value="LOC100892667"/>
</dbReference>
<dbReference type="InParanoid" id="A0A7M7NHT8"/>
<organism evidence="20 21">
    <name type="scientific">Strongylocentrotus purpuratus</name>
    <name type="common">Purple sea urchin</name>
    <dbReference type="NCBI Taxonomy" id="7668"/>
    <lineage>
        <taxon>Eukaryota</taxon>
        <taxon>Metazoa</taxon>
        <taxon>Echinodermata</taxon>
        <taxon>Eleutherozoa</taxon>
        <taxon>Echinozoa</taxon>
        <taxon>Echinoidea</taxon>
        <taxon>Euechinoidea</taxon>
        <taxon>Echinacea</taxon>
        <taxon>Camarodonta</taxon>
        <taxon>Echinidea</taxon>
        <taxon>Strongylocentrotidae</taxon>
        <taxon>Strongylocentrotus</taxon>
    </lineage>
</organism>
<keyword evidence="8" id="KW-0865">Zymogen</keyword>
<keyword evidence="11" id="KW-0458">Lysosome</keyword>
<dbReference type="PROSITE" id="PS00523">
    <property type="entry name" value="SULFATASE_1"/>
    <property type="match status" value="1"/>
</dbReference>
<evidence type="ECO:0000256" key="7">
    <source>
        <dbReference type="ARBA" id="ARBA00022837"/>
    </source>
</evidence>
<dbReference type="PANTHER" id="PTHR45953">
    <property type="entry name" value="IDURONATE 2-SULFATASE"/>
    <property type="match status" value="1"/>
</dbReference>
<evidence type="ECO:0000259" key="19">
    <source>
        <dbReference type="Pfam" id="PF00884"/>
    </source>
</evidence>
<dbReference type="Proteomes" id="UP000007110">
    <property type="component" value="Unassembled WGS sequence"/>
</dbReference>
<evidence type="ECO:0000256" key="10">
    <source>
        <dbReference type="ARBA" id="ARBA00023180"/>
    </source>
</evidence>
<dbReference type="GO" id="GO:0046872">
    <property type="term" value="F:metal ion binding"/>
    <property type="evidence" value="ECO:0007669"/>
    <property type="project" value="UniProtKB-KW"/>
</dbReference>
<dbReference type="InterPro" id="IPR035874">
    <property type="entry name" value="IDS"/>
</dbReference>